<evidence type="ECO:0000313" key="5">
    <source>
        <dbReference type="Proteomes" id="UP000603453"/>
    </source>
</evidence>
<evidence type="ECO:0000256" key="1">
    <source>
        <dbReference type="ARBA" id="ARBA00022443"/>
    </source>
</evidence>
<dbReference type="SMART" id="SM00326">
    <property type="entry name" value="SH3"/>
    <property type="match status" value="1"/>
</dbReference>
<dbReference type="Gene3D" id="2.30.30.40">
    <property type="entry name" value="SH3 Domains"/>
    <property type="match status" value="1"/>
</dbReference>
<organism evidence="4 5">
    <name type="scientific">Mucor saturninus</name>
    <dbReference type="NCBI Taxonomy" id="64648"/>
    <lineage>
        <taxon>Eukaryota</taxon>
        <taxon>Fungi</taxon>
        <taxon>Fungi incertae sedis</taxon>
        <taxon>Mucoromycota</taxon>
        <taxon>Mucoromycotina</taxon>
        <taxon>Mucoromycetes</taxon>
        <taxon>Mucorales</taxon>
        <taxon>Mucorineae</taxon>
        <taxon>Mucoraceae</taxon>
        <taxon>Mucor</taxon>
    </lineage>
</organism>
<proteinExistence type="predicted"/>
<sequence length="199" mass="22618">MSLNTVIAFALLLKKITRKGSMGKKHFRNKFNKKDSSCSSSEDEEDDNNIIVVEYDNNDDYHLMNKDNKTNSSIISPPSIKSIQKHVSLKPLEITAASIIVLPQEESVVVIRDFAYPIDHPYHHGKAIKHQSSSMSLSSPDFNGRDARALFDFTPETEYELPLKQGQTLWVQYRQCPGWLVADVQDETGLIPETYVEFI</sequence>
<keyword evidence="1 2" id="KW-0728">SH3 domain</keyword>
<dbReference type="OrthoDB" id="19092at2759"/>
<accession>A0A8H7R2U9</accession>
<dbReference type="Proteomes" id="UP000603453">
    <property type="component" value="Unassembled WGS sequence"/>
</dbReference>
<dbReference type="AlphaFoldDB" id="A0A8H7R2U9"/>
<dbReference type="InterPro" id="IPR001452">
    <property type="entry name" value="SH3_domain"/>
</dbReference>
<dbReference type="SUPFAM" id="SSF50044">
    <property type="entry name" value="SH3-domain"/>
    <property type="match status" value="1"/>
</dbReference>
<dbReference type="PROSITE" id="PS50002">
    <property type="entry name" value="SH3"/>
    <property type="match status" value="1"/>
</dbReference>
<dbReference type="InterPro" id="IPR036028">
    <property type="entry name" value="SH3-like_dom_sf"/>
</dbReference>
<gene>
    <name evidence="4" type="ORF">INT47_008917</name>
</gene>
<keyword evidence="5" id="KW-1185">Reference proteome</keyword>
<comment type="caution">
    <text evidence="4">The sequence shown here is derived from an EMBL/GenBank/DDBJ whole genome shotgun (WGS) entry which is preliminary data.</text>
</comment>
<name>A0A8H7R2U9_9FUNG</name>
<protein>
    <recommendedName>
        <fullName evidence="3">SH3 domain-containing protein</fullName>
    </recommendedName>
</protein>
<reference evidence="4" key="1">
    <citation type="submission" date="2020-12" db="EMBL/GenBank/DDBJ databases">
        <title>Metabolic potential, ecology and presence of endohyphal bacteria is reflected in genomic diversity of Mucoromycotina.</title>
        <authorList>
            <person name="Muszewska A."/>
            <person name="Okrasinska A."/>
            <person name="Steczkiewicz K."/>
            <person name="Drgas O."/>
            <person name="Orlowska M."/>
            <person name="Perlinska-Lenart U."/>
            <person name="Aleksandrzak-Piekarczyk T."/>
            <person name="Szatraj K."/>
            <person name="Zielenkiewicz U."/>
            <person name="Pilsyk S."/>
            <person name="Malc E."/>
            <person name="Mieczkowski P."/>
            <person name="Kruszewska J.S."/>
            <person name="Biernat P."/>
            <person name="Pawlowska J."/>
        </authorList>
    </citation>
    <scope>NUCLEOTIDE SEQUENCE</scope>
    <source>
        <strain evidence="4">WA0000017839</strain>
    </source>
</reference>
<dbReference type="EMBL" id="JAEPRD010000056">
    <property type="protein sequence ID" value="KAG2202885.1"/>
    <property type="molecule type" value="Genomic_DNA"/>
</dbReference>
<evidence type="ECO:0000256" key="2">
    <source>
        <dbReference type="PROSITE-ProRule" id="PRU00192"/>
    </source>
</evidence>
<feature type="domain" description="SH3" evidence="3">
    <location>
        <begin position="142"/>
        <end position="199"/>
    </location>
</feature>
<dbReference type="Pfam" id="PF00018">
    <property type="entry name" value="SH3_1"/>
    <property type="match status" value="1"/>
</dbReference>
<evidence type="ECO:0000313" key="4">
    <source>
        <dbReference type="EMBL" id="KAG2202885.1"/>
    </source>
</evidence>
<evidence type="ECO:0000259" key="3">
    <source>
        <dbReference type="PROSITE" id="PS50002"/>
    </source>
</evidence>